<evidence type="ECO:0000256" key="1">
    <source>
        <dbReference type="ARBA" id="ARBA00022475"/>
    </source>
</evidence>
<dbReference type="UniPathway" id="UPA00558">
    <property type="reaction ID" value="UER00616"/>
</dbReference>
<dbReference type="NCBIfam" id="NF003678">
    <property type="entry name" value="PRK05305.1-2"/>
    <property type="match status" value="1"/>
</dbReference>
<keyword evidence="14" id="KW-1185">Reference proteome</keyword>
<evidence type="ECO:0000256" key="11">
    <source>
        <dbReference type="HAMAP-Rule" id="MF_00664"/>
    </source>
</evidence>
<keyword evidence="2 11" id="KW-0444">Lipid biosynthesis</keyword>
<dbReference type="GO" id="GO:0005886">
    <property type="term" value="C:plasma membrane"/>
    <property type="evidence" value="ECO:0007669"/>
    <property type="project" value="UniProtKB-SubCell"/>
</dbReference>
<comment type="similarity">
    <text evidence="11">Belongs to the phosphatidylserine decarboxylase family. PSD-A subfamily.</text>
</comment>
<keyword evidence="12" id="KW-0812">Transmembrane</keyword>
<feature type="site" description="Cleavage (non-hydrolytic); by autocatalysis" evidence="11">
    <location>
        <begin position="186"/>
        <end position="187"/>
    </location>
</feature>
<dbReference type="EMBL" id="BKAU01000001">
    <property type="protein sequence ID" value="GEP95052.1"/>
    <property type="molecule type" value="Genomic_DNA"/>
</dbReference>
<comment type="subcellular location">
    <subcellularLocation>
        <location evidence="11">Cell membrane</location>
        <topology evidence="11">Peripheral membrane protein</topology>
    </subcellularLocation>
</comment>
<comment type="function">
    <text evidence="11">Catalyzes the formation of phosphatidylethanolamine (PtdEtn) from phosphatidylserine (PtdSer).</text>
</comment>
<comment type="subunit">
    <text evidence="11">Heterodimer of a large membrane-associated beta subunit and a small pyruvoyl-containing alpha subunit.</text>
</comment>
<dbReference type="EC" id="4.1.1.65" evidence="11"/>
<feature type="active site" description="Schiff-base intermediate with substrate; via pyruvic acid" evidence="11">
    <location>
        <position position="187"/>
    </location>
</feature>
<organism evidence="13 14">
    <name type="scientific">Chitinophaga cymbidii</name>
    <dbReference type="NCBI Taxonomy" id="1096750"/>
    <lineage>
        <taxon>Bacteria</taxon>
        <taxon>Pseudomonadati</taxon>
        <taxon>Bacteroidota</taxon>
        <taxon>Chitinophagia</taxon>
        <taxon>Chitinophagales</taxon>
        <taxon>Chitinophagaceae</taxon>
        <taxon>Chitinophaga</taxon>
    </lineage>
</organism>
<keyword evidence="7 11" id="KW-0594">Phospholipid biosynthesis</keyword>
<name>A0A512RH81_9BACT</name>
<feature type="chain" id="PRO_5023224958" description="Phosphatidylserine decarboxylase alpha chain" evidence="11">
    <location>
        <begin position="187"/>
        <end position="218"/>
    </location>
</feature>
<feature type="modified residue" description="Pyruvic acid (Ser); by autocatalysis" evidence="11">
    <location>
        <position position="187"/>
    </location>
</feature>
<keyword evidence="6 11" id="KW-0865">Zymogen</keyword>
<keyword evidence="8 11" id="KW-0456">Lyase</keyword>
<evidence type="ECO:0000256" key="10">
    <source>
        <dbReference type="ARBA" id="ARBA00023317"/>
    </source>
</evidence>
<dbReference type="OrthoDB" id="9790893at2"/>
<evidence type="ECO:0000256" key="9">
    <source>
        <dbReference type="ARBA" id="ARBA00023264"/>
    </source>
</evidence>
<evidence type="ECO:0000313" key="13">
    <source>
        <dbReference type="EMBL" id="GEP95052.1"/>
    </source>
</evidence>
<dbReference type="GO" id="GO:0006646">
    <property type="term" value="P:phosphatidylethanolamine biosynthetic process"/>
    <property type="evidence" value="ECO:0007669"/>
    <property type="project" value="UniProtKB-UniRule"/>
</dbReference>
<evidence type="ECO:0000256" key="3">
    <source>
        <dbReference type="ARBA" id="ARBA00022793"/>
    </source>
</evidence>
<keyword evidence="12" id="KW-1133">Transmembrane helix</keyword>
<accession>A0A512RH81</accession>
<dbReference type="InterPro" id="IPR033175">
    <property type="entry name" value="PSD-A"/>
</dbReference>
<comment type="PTM">
    <text evidence="11">Is synthesized initially as an inactive proenzyme. Formation of the active enzyme involves a self-maturation process in which the active site pyruvoyl group is generated from an internal serine residue via an autocatalytic post-translational modification. Two non-identical subunits are generated from the proenzyme in this reaction, and the pyruvate is formed at the N-terminus of the alpha chain, which is derived from the carboxyl end of the proenzyme. The post-translation cleavage follows an unusual pathway, termed non-hydrolytic serinolysis, in which the side chain hydroxyl group of the serine supplies its oxygen atom to form the C-terminus of the beta chain, while the remainder of the serine residue undergoes an oxidative deamination to produce ammonia and the pyruvoyl prosthetic group on the alpha chain.</text>
</comment>
<dbReference type="PANTHER" id="PTHR35809">
    <property type="entry name" value="ARCHAETIDYLSERINE DECARBOXYLASE PROENZYME-RELATED"/>
    <property type="match status" value="1"/>
</dbReference>
<gene>
    <name evidence="11 13" type="primary">psd</name>
    <name evidence="13" type="ORF">CCY01nite_13120</name>
</gene>
<keyword evidence="5 11" id="KW-0472">Membrane</keyword>
<feature type="transmembrane region" description="Helical" evidence="12">
    <location>
        <begin position="7"/>
        <end position="28"/>
    </location>
</feature>
<dbReference type="NCBIfam" id="NF003685">
    <property type="entry name" value="PRK05305.2-5"/>
    <property type="match status" value="1"/>
</dbReference>
<keyword evidence="9 11" id="KW-1208">Phospholipid metabolism</keyword>
<keyword evidence="4 11" id="KW-0443">Lipid metabolism</keyword>
<dbReference type="HAMAP" id="MF_00664">
    <property type="entry name" value="PS_decarb_PSD_A"/>
    <property type="match status" value="1"/>
</dbReference>
<keyword evidence="3 11" id="KW-0210">Decarboxylase</keyword>
<feature type="transmembrane region" description="Helical" evidence="12">
    <location>
        <begin position="34"/>
        <end position="54"/>
    </location>
</feature>
<dbReference type="AlphaFoldDB" id="A0A512RH81"/>
<sequence length="218" mass="24239">MTIHREGTATITLTFILLALINGAIYYFVPGSPVLFWTVLGISAALFLFIISFFRLPKREHTEGEQLVVAPADGRVVVIEETVETEYFKDKRLQVSIFMSPANVHVNRNPISGEVKLSQYHAGKYLVAWHPKSSTENERHTVVIGNGANEILVRQIAGALARRIVNYLKAGMQVKQNDEMGFIKFGSRVDIYLPVGTKVDVQLEQTVRGGQTVIAKLG</sequence>
<evidence type="ECO:0000256" key="8">
    <source>
        <dbReference type="ARBA" id="ARBA00023239"/>
    </source>
</evidence>
<evidence type="ECO:0000256" key="12">
    <source>
        <dbReference type="SAM" id="Phobius"/>
    </source>
</evidence>
<dbReference type="PANTHER" id="PTHR35809:SF1">
    <property type="entry name" value="ARCHAETIDYLSERINE DECARBOXYLASE PROENZYME-RELATED"/>
    <property type="match status" value="1"/>
</dbReference>
<protein>
    <recommendedName>
        <fullName evidence="11">Phosphatidylserine decarboxylase proenzyme</fullName>
        <ecNumber evidence="11">4.1.1.65</ecNumber>
    </recommendedName>
    <component>
        <recommendedName>
            <fullName evidence="11">Phosphatidylserine decarboxylase alpha chain</fullName>
        </recommendedName>
    </component>
    <component>
        <recommendedName>
            <fullName evidence="11">Phosphatidylserine decarboxylase beta chain</fullName>
        </recommendedName>
    </component>
</protein>
<comment type="caution">
    <text evidence="13">The sequence shown here is derived from an EMBL/GenBank/DDBJ whole genome shotgun (WGS) entry which is preliminary data.</text>
</comment>
<keyword evidence="10 11" id="KW-0670">Pyruvate</keyword>
<dbReference type="Pfam" id="PF02666">
    <property type="entry name" value="PS_Dcarbxylase"/>
    <property type="match status" value="1"/>
</dbReference>
<proteinExistence type="inferred from homology"/>
<keyword evidence="1 11" id="KW-1003">Cell membrane</keyword>
<feature type="chain" id="PRO_5023224957" description="Phosphatidylserine decarboxylase beta chain" evidence="11">
    <location>
        <begin position="1"/>
        <end position="186"/>
    </location>
</feature>
<dbReference type="RefSeq" id="WP_146858988.1">
    <property type="nucleotide sequence ID" value="NZ_BKAU01000001.1"/>
</dbReference>
<comment type="pathway">
    <text evidence="11">Phospholipid metabolism; phosphatidylethanolamine biosynthesis; phosphatidylethanolamine from CDP-diacylglycerol: step 2/2.</text>
</comment>
<comment type="catalytic activity">
    <reaction evidence="11">
        <text>a 1,2-diacyl-sn-glycero-3-phospho-L-serine + H(+) = a 1,2-diacyl-sn-glycero-3-phosphoethanolamine + CO2</text>
        <dbReference type="Rhea" id="RHEA:20828"/>
        <dbReference type="ChEBI" id="CHEBI:15378"/>
        <dbReference type="ChEBI" id="CHEBI:16526"/>
        <dbReference type="ChEBI" id="CHEBI:57262"/>
        <dbReference type="ChEBI" id="CHEBI:64612"/>
        <dbReference type="EC" id="4.1.1.65"/>
    </reaction>
</comment>
<evidence type="ECO:0000256" key="6">
    <source>
        <dbReference type="ARBA" id="ARBA00023145"/>
    </source>
</evidence>
<reference evidence="13 14" key="1">
    <citation type="submission" date="2019-07" db="EMBL/GenBank/DDBJ databases">
        <title>Whole genome shotgun sequence of Chitinophaga cymbidii NBRC 109752.</title>
        <authorList>
            <person name="Hosoyama A."/>
            <person name="Uohara A."/>
            <person name="Ohji S."/>
            <person name="Ichikawa N."/>
        </authorList>
    </citation>
    <scope>NUCLEOTIDE SEQUENCE [LARGE SCALE GENOMIC DNA]</scope>
    <source>
        <strain evidence="13 14">NBRC 109752</strain>
    </source>
</reference>
<evidence type="ECO:0000256" key="5">
    <source>
        <dbReference type="ARBA" id="ARBA00023136"/>
    </source>
</evidence>
<evidence type="ECO:0000256" key="4">
    <source>
        <dbReference type="ARBA" id="ARBA00023098"/>
    </source>
</evidence>
<evidence type="ECO:0000256" key="7">
    <source>
        <dbReference type="ARBA" id="ARBA00023209"/>
    </source>
</evidence>
<dbReference type="InterPro" id="IPR003817">
    <property type="entry name" value="PS_Dcarbxylase"/>
</dbReference>
<dbReference type="GO" id="GO:0004609">
    <property type="term" value="F:phosphatidylserine decarboxylase activity"/>
    <property type="evidence" value="ECO:0007669"/>
    <property type="project" value="UniProtKB-UniRule"/>
</dbReference>
<comment type="cofactor">
    <cofactor evidence="11">
        <name>pyruvate</name>
        <dbReference type="ChEBI" id="CHEBI:15361"/>
    </cofactor>
    <text evidence="11">Binds 1 pyruvoyl group covalently per subunit.</text>
</comment>
<evidence type="ECO:0000313" key="14">
    <source>
        <dbReference type="Proteomes" id="UP000321436"/>
    </source>
</evidence>
<evidence type="ECO:0000256" key="2">
    <source>
        <dbReference type="ARBA" id="ARBA00022516"/>
    </source>
</evidence>
<dbReference type="Proteomes" id="UP000321436">
    <property type="component" value="Unassembled WGS sequence"/>
</dbReference>